<protein>
    <submittedName>
        <fullName evidence="1">Phytoene synthase</fullName>
    </submittedName>
</protein>
<dbReference type="SUPFAM" id="SSF48576">
    <property type="entry name" value="Terpenoid synthases"/>
    <property type="match status" value="1"/>
</dbReference>
<reference evidence="1 2" key="1">
    <citation type="submission" date="2019-04" db="EMBL/GenBank/DDBJ databases">
        <title>Draft genome sequence of Youngimonas vesicularis.</title>
        <authorList>
            <person name="Hameed A."/>
        </authorList>
    </citation>
    <scope>NUCLEOTIDE SEQUENCE [LARGE SCALE GENOMIC DNA]</scope>
    <source>
        <strain evidence="1 2">CC-AMW-E</strain>
    </source>
</reference>
<dbReference type="EMBL" id="SSMD01000003">
    <property type="protein sequence ID" value="THD74669.1"/>
    <property type="molecule type" value="Genomic_DNA"/>
</dbReference>
<sequence>MSFDDPDLIACAELVQRADPDRFRVAMAAPVAARAVLFPIYAANVEVARAPWVTQEHLIAEMRLQWWKDAFEEIAAGKQVRRHQVVTPLSRVLDAAGAQLLTEMADARRWDIYRDPFEDEAHFAEYIQKTAGNVMLAAARALGDAEESVVLDAGYAAGLANFLMAVPALEQAKRVPLVDGRPEVVADLARDGLARLRRARAQRGKVSPEARPALLAAWKAEGILKRAAENPGLVAQGALEGSGFATNAGLMVRALSGRW</sequence>
<dbReference type="OrthoDB" id="9814909at2"/>
<dbReference type="InterPro" id="IPR008949">
    <property type="entry name" value="Isoprenoid_synthase_dom_sf"/>
</dbReference>
<dbReference type="AlphaFoldDB" id="A0A4S3MA24"/>
<dbReference type="RefSeq" id="WP_136338525.1">
    <property type="nucleotide sequence ID" value="NZ_SSMD01000003.1"/>
</dbReference>
<evidence type="ECO:0000313" key="1">
    <source>
        <dbReference type="EMBL" id="THD74669.1"/>
    </source>
</evidence>
<dbReference type="Pfam" id="PF00494">
    <property type="entry name" value="SQS_PSY"/>
    <property type="match status" value="1"/>
</dbReference>
<dbReference type="Proteomes" id="UP000306113">
    <property type="component" value="Unassembled WGS sequence"/>
</dbReference>
<name>A0A4S3MA24_9RHOB</name>
<evidence type="ECO:0000313" key="2">
    <source>
        <dbReference type="Proteomes" id="UP000306113"/>
    </source>
</evidence>
<comment type="caution">
    <text evidence="1">The sequence shown here is derived from an EMBL/GenBank/DDBJ whole genome shotgun (WGS) entry which is preliminary data.</text>
</comment>
<organism evidence="1 2">
    <name type="scientific">Thalassobius vesicularis</name>
    <dbReference type="NCBI Taxonomy" id="1294297"/>
    <lineage>
        <taxon>Bacteria</taxon>
        <taxon>Pseudomonadati</taxon>
        <taxon>Pseudomonadota</taxon>
        <taxon>Alphaproteobacteria</taxon>
        <taxon>Rhodobacterales</taxon>
        <taxon>Roseobacteraceae</taxon>
        <taxon>Thalassovita</taxon>
    </lineage>
</organism>
<accession>A0A4S3MA24</accession>
<keyword evidence="2" id="KW-1185">Reference proteome</keyword>
<dbReference type="InterPro" id="IPR002060">
    <property type="entry name" value="Squ/phyt_synthse"/>
</dbReference>
<dbReference type="Gene3D" id="1.10.600.10">
    <property type="entry name" value="Farnesyl Diphosphate Synthase"/>
    <property type="match status" value="1"/>
</dbReference>
<gene>
    <name evidence="1" type="ORF">E7681_06765</name>
</gene>
<proteinExistence type="predicted"/>